<accession>A0A1Y1HUV5</accession>
<name>A0A1Y1HUV5_KLENI</name>
<dbReference type="SUPFAM" id="SSF48452">
    <property type="entry name" value="TPR-like"/>
    <property type="match status" value="1"/>
</dbReference>
<proteinExistence type="predicted"/>
<dbReference type="InterPro" id="IPR053209">
    <property type="entry name" value="Gramillin-biosynth_MTr"/>
</dbReference>
<feature type="region of interest" description="Disordered" evidence="1">
    <location>
        <begin position="66"/>
        <end position="86"/>
    </location>
</feature>
<feature type="region of interest" description="Disordered" evidence="1">
    <location>
        <begin position="103"/>
        <end position="135"/>
    </location>
</feature>
<dbReference type="STRING" id="105231.A0A1Y1HUV5"/>
<gene>
    <name evidence="3" type="ORF">KFL_001100240</name>
</gene>
<organism evidence="3 4">
    <name type="scientific">Klebsormidium nitens</name>
    <name type="common">Green alga</name>
    <name type="synonym">Ulothrix nitens</name>
    <dbReference type="NCBI Taxonomy" id="105231"/>
    <lineage>
        <taxon>Eukaryota</taxon>
        <taxon>Viridiplantae</taxon>
        <taxon>Streptophyta</taxon>
        <taxon>Klebsormidiophyceae</taxon>
        <taxon>Klebsormidiales</taxon>
        <taxon>Klebsormidiaceae</taxon>
        <taxon>Klebsormidium</taxon>
    </lineage>
</organism>
<dbReference type="OMA" id="FECKCDR"/>
<dbReference type="SMART" id="SM00028">
    <property type="entry name" value="TPR"/>
    <property type="match status" value="3"/>
</dbReference>
<dbReference type="SUPFAM" id="SSF82199">
    <property type="entry name" value="SET domain"/>
    <property type="match status" value="1"/>
</dbReference>
<protein>
    <recommendedName>
        <fullName evidence="2">SET domain-containing protein</fullName>
    </recommendedName>
</protein>
<feature type="region of interest" description="Disordered" evidence="1">
    <location>
        <begin position="397"/>
        <end position="424"/>
    </location>
</feature>
<evidence type="ECO:0000256" key="1">
    <source>
        <dbReference type="SAM" id="MobiDB-lite"/>
    </source>
</evidence>
<dbReference type="PROSITE" id="PS50231">
    <property type="entry name" value="RICIN_B_LECTIN"/>
    <property type="match status" value="1"/>
</dbReference>
<feature type="region of interest" description="Disordered" evidence="1">
    <location>
        <begin position="22"/>
        <end position="54"/>
    </location>
</feature>
<feature type="compositionally biased region" description="Polar residues" evidence="1">
    <location>
        <begin position="24"/>
        <end position="39"/>
    </location>
</feature>
<evidence type="ECO:0000259" key="2">
    <source>
        <dbReference type="PROSITE" id="PS50280"/>
    </source>
</evidence>
<dbReference type="Gene3D" id="1.25.40.10">
    <property type="entry name" value="Tetratricopeptide repeat domain"/>
    <property type="match status" value="1"/>
</dbReference>
<dbReference type="EMBL" id="DF237059">
    <property type="protein sequence ID" value="GAQ82410.1"/>
    <property type="molecule type" value="Genomic_DNA"/>
</dbReference>
<dbReference type="Proteomes" id="UP000054558">
    <property type="component" value="Unassembled WGS sequence"/>
</dbReference>
<dbReference type="PROSITE" id="PS50280">
    <property type="entry name" value="SET"/>
    <property type="match status" value="1"/>
</dbReference>
<dbReference type="PANTHER" id="PTHR47643">
    <property type="entry name" value="TPR DOMAIN PROTEIN (AFU_ORTHOLOGUE AFUA_5G12710)"/>
    <property type="match status" value="1"/>
</dbReference>
<dbReference type="CDD" id="cd20071">
    <property type="entry name" value="SET_SMYD"/>
    <property type="match status" value="1"/>
</dbReference>
<sequence length="717" mass="78895">MQSSILNIFSAPATGTNLAPAYTPLNSTSGPTPLSQRLASESDAGLSVLAETEGVDNVPSLEEVEVSAESWEENGAPRGPLRRKKKKNVAEIWAAASGESLPQKKTKLKKKKSKPNGAGKTGKANKVSQGLNQGLRKPEGLESLEELSVEALLRRGWKLLELGSAKSAAEYFGECVGRGAERGDKVTALLGLAEALCAQTSYDSALAAISIALDLDPANPEALFRAGTTCLHLERFAEARSHLASARASSPKPSLATKVDQALQDIERCEKQSQGAFDLESFHTEQRIPTPMADYIGPVEISDLVGKGRGLTVTRDVKRGELLVAAKAVAVSSREGRAAGREVDTSAQDAQVAQMVLERVCADLWVRTQVESMYDGTDRKLSVPSIDIFRRNAYRPKPEESELGGNLTPASGAPEGGSEGKGAVSTELDLERIKRVKLYNAFSTEAVQGISGEEGPSEMDEVGLWTLAGIINHSCLPSASYFVIGDAHFVFAVQDLPRGAEVTQPYMAVAEPRVKRQRDARLLWRFSCRCSRCEFEESRKDELESATATWQEVREATEVLRRAEEEGGAAAEEAFRFFRSRLDSVEAVIEKVGRTEEERNWLRASYMTCYTRFERVCELVGDWEACERAGLACLDAMESVNLYFSFTIQHAAEIAELMLCRYGKESEEWRAYKQRMLRIVERSLNCVPRYAVEAIEDIESFSRGECRELFSEKICRW</sequence>
<evidence type="ECO:0000313" key="3">
    <source>
        <dbReference type="EMBL" id="GAQ82410.1"/>
    </source>
</evidence>
<dbReference type="OrthoDB" id="438641at2759"/>
<dbReference type="InterPro" id="IPR011990">
    <property type="entry name" value="TPR-like_helical_dom_sf"/>
</dbReference>
<keyword evidence="4" id="KW-1185">Reference proteome</keyword>
<dbReference type="Pfam" id="PF00856">
    <property type="entry name" value="SET"/>
    <property type="match status" value="1"/>
</dbReference>
<dbReference type="InterPro" id="IPR019734">
    <property type="entry name" value="TPR_rpt"/>
</dbReference>
<dbReference type="PANTHER" id="PTHR47643:SF2">
    <property type="entry name" value="TPR DOMAIN PROTEIN (AFU_ORTHOLOGUE AFUA_5G12710)"/>
    <property type="match status" value="1"/>
</dbReference>
<dbReference type="InterPro" id="IPR001214">
    <property type="entry name" value="SET_dom"/>
</dbReference>
<dbReference type="AlphaFoldDB" id="A0A1Y1HUV5"/>
<dbReference type="Gene3D" id="2.170.270.10">
    <property type="entry name" value="SET domain"/>
    <property type="match status" value="1"/>
</dbReference>
<evidence type="ECO:0000313" key="4">
    <source>
        <dbReference type="Proteomes" id="UP000054558"/>
    </source>
</evidence>
<reference evidence="3 4" key="1">
    <citation type="journal article" date="2014" name="Nat. Commun.">
        <title>Klebsormidium flaccidum genome reveals primary factors for plant terrestrial adaptation.</title>
        <authorList>
            <person name="Hori K."/>
            <person name="Maruyama F."/>
            <person name="Fujisawa T."/>
            <person name="Togashi T."/>
            <person name="Yamamoto N."/>
            <person name="Seo M."/>
            <person name="Sato S."/>
            <person name="Yamada T."/>
            <person name="Mori H."/>
            <person name="Tajima N."/>
            <person name="Moriyama T."/>
            <person name="Ikeuchi M."/>
            <person name="Watanabe M."/>
            <person name="Wada H."/>
            <person name="Kobayashi K."/>
            <person name="Saito M."/>
            <person name="Masuda T."/>
            <person name="Sasaki-Sekimoto Y."/>
            <person name="Mashiguchi K."/>
            <person name="Awai K."/>
            <person name="Shimojima M."/>
            <person name="Masuda S."/>
            <person name="Iwai M."/>
            <person name="Nobusawa T."/>
            <person name="Narise T."/>
            <person name="Kondo S."/>
            <person name="Saito H."/>
            <person name="Sato R."/>
            <person name="Murakawa M."/>
            <person name="Ihara Y."/>
            <person name="Oshima-Yamada Y."/>
            <person name="Ohtaka K."/>
            <person name="Satoh M."/>
            <person name="Sonobe K."/>
            <person name="Ishii M."/>
            <person name="Ohtani R."/>
            <person name="Kanamori-Sato M."/>
            <person name="Honoki R."/>
            <person name="Miyazaki D."/>
            <person name="Mochizuki H."/>
            <person name="Umetsu J."/>
            <person name="Higashi K."/>
            <person name="Shibata D."/>
            <person name="Kamiya Y."/>
            <person name="Sato N."/>
            <person name="Nakamura Y."/>
            <person name="Tabata S."/>
            <person name="Ida S."/>
            <person name="Kurokawa K."/>
            <person name="Ohta H."/>
        </authorList>
    </citation>
    <scope>NUCLEOTIDE SEQUENCE [LARGE SCALE GENOMIC DNA]</scope>
    <source>
        <strain evidence="3 4">NIES-2285</strain>
    </source>
</reference>
<feature type="domain" description="SET" evidence="2">
    <location>
        <begin position="297"/>
        <end position="507"/>
    </location>
</feature>
<dbReference type="InterPro" id="IPR046341">
    <property type="entry name" value="SET_dom_sf"/>
</dbReference>
<dbReference type="Pfam" id="PF13432">
    <property type="entry name" value="TPR_16"/>
    <property type="match status" value="1"/>
</dbReference>
<feature type="compositionally biased region" description="Basic residues" evidence="1">
    <location>
        <begin position="104"/>
        <end position="114"/>
    </location>
</feature>